<comment type="caution">
    <text evidence="2">The sequence shown here is derived from an EMBL/GenBank/DDBJ whole genome shotgun (WGS) entry which is preliminary data.</text>
</comment>
<evidence type="ECO:0000313" key="3">
    <source>
        <dbReference type="Proteomes" id="UP000078295"/>
    </source>
</evidence>
<evidence type="ECO:0000313" key="2">
    <source>
        <dbReference type="EMBL" id="OAV23086.1"/>
    </source>
</evidence>
<protein>
    <submittedName>
        <fullName evidence="2">Uncharacterized protein</fullName>
    </submittedName>
</protein>
<name>A0AB36DLG9_MORCA</name>
<dbReference type="AlphaFoldDB" id="A0AB36DLG9"/>
<accession>A0AB36DLG9</accession>
<organism evidence="2 3">
    <name type="scientific">Moraxella catarrhalis</name>
    <name type="common">Branhamella catarrhalis</name>
    <dbReference type="NCBI Taxonomy" id="480"/>
    <lineage>
        <taxon>Bacteria</taxon>
        <taxon>Pseudomonadati</taxon>
        <taxon>Pseudomonadota</taxon>
        <taxon>Gammaproteobacteria</taxon>
        <taxon>Moraxellales</taxon>
        <taxon>Moraxellaceae</taxon>
        <taxon>Moraxella</taxon>
    </lineage>
</organism>
<dbReference type="Proteomes" id="UP000078295">
    <property type="component" value="Unassembled WGS sequence"/>
</dbReference>
<keyword evidence="1" id="KW-1133">Transmembrane helix</keyword>
<dbReference type="EMBL" id="LXHQ01000046">
    <property type="protein sequence ID" value="OAV23086.1"/>
    <property type="molecule type" value="Genomic_DNA"/>
</dbReference>
<reference evidence="2 3" key="1">
    <citation type="journal article" date="2016" name="Genome Biol. Evol.">
        <title>Comparative Genomic Analyses of the Moraxella catarrhalis Serosensitive and Seroresistant Lineages Demonstrate Their Independent Evolution.</title>
        <authorList>
            <person name="Earl J.P."/>
            <person name="de Vries S.P."/>
            <person name="Ahmed A."/>
            <person name="Powell E."/>
            <person name="Schultz M.P."/>
            <person name="Hermans P.W."/>
            <person name="Hill D.J."/>
            <person name="Zhou Z."/>
            <person name="Constantinidou C.I."/>
            <person name="Hu F.Z."/>
            <person name="Bootsma H.J."/>
            <person name="Ehrlich G.D."/>
        </authorList>
    </citation>
    <scope>NUCLEOTIDE SEQUENCE [LARGE SCALE GENOMIC DNA]</scope>
    <source>
        <strain evidence="2 3">F23</strain>
    </source>
</reference>
<feature type="transmembrane region" description="Helical" evidence="1">
    <location>
        <begin position="20"/>
        <end position="40"/>
    </location>
</feature>
<proteinExistence type="predicted"/>
<keyword evidence="1" id="KW-0472">Membrane</keyword>
<gene>
    <name evidence="2" type="ORF">AO370_1744</name>
</gene>
<evidence type="ECO:0000256" key="1">
    <source>
        <dbReference type="SAM" id="Phobius"/>
    </source>
</evidence>
<sequence length="49" mass="5927">MVILGYRYVWVCHKNDYCIIGMFILIFIHLQNILQALLIFDKNNLRPFL</sequence>
<keyword evidence="1" id="KW-0812">Transmembrane</keyword>